<keyword evidence="7" id="KW-0186">Copper</keyword>
<dbReference type="InterPro" id="IPR007348">
    <property type="entry name" value="CopC_dom"/>
</dbReference>
<dbReference type="InterPro" id="IPR032694">
    <property type="entry name" value="CopC/D"/>
</dbReference>
<feature type="transmembrane region" description="Helical" evidence="9">
    <location>
        <begin position="305"/>
        <end position="324"/>
    </location>
</feature>
<evidence type="ECO:0000313" key="13">
    <source>
        <dbReference type="EMBL" id="SEQ82721.1"/>
    </source>
</evidence>
<keyword evidence="4" id="KW-0479">Metal-binding</keyword>
<dbReference type="GO" id="GO:0005507">
    <property type="term" value="F:copper ion binding"/>
    <property type="evidence" value="ECO:0007669"/>
    <property type="project" value="InterPro"/>
</dbReference>
<keyword evidence="14" id="KW-1185">Reference proteome</keyword>
<feature type="transmembrane region" description="Helical" evidence="9">
    <location>
        <begin position="268"/>
        <end position="285"/>
    </location>
</feature>
<evidence type="ECO:0000256" key="3">
    <source>
        <dbReference type="ARBA" id="ARBA00022692"/>
    </source>
</evidence>
<evidence type="ECO:0000256" key="10">
    <source>
        <dbReference type="SAM" id="SignalP"/>
    </source>
</evidence>
<dbReference type="Proteomes" id="UP000198504">
    <property type="component" value="Unassembled WGS sequence"/>
</dbReference>
<dbReference type="AlphaFoldDB" id="A0A1H9J6S2"/>
<dbReference type="Gene3D" id="2.60.40.1220">
    <property type="match status" value="1"/>
</dbReference>
<feature type="transmembrane region" description="Helical" evidence="9">
    <location>
        <begin position="240"/>
        <end position="261"/>
    </location>
</feature>
<dbReference type="OrthoDB" id="5242236at2"/>
<keyword evidence="5 10" id="KW-0732">Signal</keyword>
<dbReference type="GO" id="GO:0046688">
    <property type="term" value="P:response to copper ion"/>
    <property type="evidence" value="ECO:0007669"/>
    <property type="project" value="InterPro"/>
</dbReference>
<evidence type="ECO:0000256" key="9">
    <source>
        <dbReference type="SAM" id="Phobius"/>
    </source>
</evidence>
<protein>
    <submittedName>
        <fullName evidence="13">Copper transport protein</fullName>
    </submittedName>
</protein>
<evidence type="ECO:0000256" key="6">
    <source>
        <dbReference type="ARBA" id="ARBA00022989"/>
    </source>
</evidence>
<keyword evidence="6 9" id="KW-1133">Transmembrane helix</keyword>
<evidence type="ECO:0000256" key="4">
    <source>
        <dbReference type="ARBA" id="ARBA00022723"/>
    </source>
</evidence>
<gene>
    <name evidence="13" type="ORF">SAMN05421756_106112</name>
</gene>
<feature type="transmembrane region" description="Helical" evidence="9">
    <location>
        <begin position="420"/>
        <end position="443"/>
    </location>
</feature>
<dbReference type="RefSeq" id="WP_091182146.1">
    <property type="nucleotide sequence ID" value="NZ_FOFA01000006.1"/>
</dbReference>
<dbReference type="InterPro" id="IPR014756">
    <property type="entry name" value="Ig_E-set"/>
</dbReference>
<name>A0A1H9J6S2_9ACTN</name>
<evidence type="ECO:0000256" key="7">
    <source>
        <dbReference type="ARBA" id="ARBA00023008"/>
    </source>
</evidence>
<dbReference type="EMBL" id="FOFA01000006">
    <property type="protein sequence ID" value="SEQ82721.1"/>
    <property type="molecule type" value="Genomic_DNA"/>
</dbReference>
<dbReference type="GO" id="GO:0005886">
    <property type="term" value="C:plasma membrane"/>
    <property type="evidence" value="ECO:0007669"/>
    <property type="project" value="UniProtKB-SubCell"/>
</dbReference>
<reference evidence="14" key="1">
    <citation type="submission" date="2016-10" db="EMBL/GenBank/DDBJ databases">
        <authorList>
            <person name="Varghese N."/>
            <person name="Submissions S."/>
        </authorList>
    </citation>
    <scope>NUCLEOTIDE SEQUENCE [LARGE SCALE GENOMIC DNA]</scope>
    <source>
        <strain evidence="14">CGMCC 4.6856</strain>
    </source>
</reference>
<evidence type="ECO:0000256" key="8">
    <source>
        <dbReference type="ARBA" id="ARBA00023136"/>
    </source>
</evidence>
<accession>A0A1H9J6S2</accession>
<evidence type="ECO:0000256" key="1">
    <source>
        <dbReference type="ARBA" id="ARBA00004651"/>
    </source>
</evidence>
<dbReference type="Pfam" id="PF05425">
    <property type="entry name" value="CopD"/>
    <property type="match status" value="1"/>
</dbReference>
<organism evidence="13 14">
    <name type="scientific">Microlunatus flavus</name>
    <dbReference type="NCBI Taxonomy" id="1036181"/>
    <lineage>
        <taxon>Bacteria</taxon>
        <taxon>Bacillati</taxon>
        <taxon>Actinomycetota</taxon>
        <taxon>Actinomycetes</taxon>
        <taxon>Propionibacteriales</taxon>
        <taxon>Propionibacteriaceae</taxon>
        <taxon>Microlunatus</taxon>
    </lineage>
</organism>
<evidence type="ECO:0000256" key="5">
    <source>
        <dbReference type="ARBA" id="ARBA00022729"/>
    </source>
</evidence>
<feature type="domain" description="Copper resistance protein D" evidence="12">
    <location>
        <begin position="339"/>
        <end position="441"/>
    </location>
</feature>
<dbReference type="PANTHER" id="PTHR34820">
    <property type="entry name" value="INNER MEMBRANE PROTEIN YEBZ"/>
    <property type="match status" value="1"/>
</dbReference>
<dbReference type="STRING" id="1036181.SAMN05421756_106112"/>
<proteinExistence type="predicted"/>
<keyword evidence="8 9" id="KW-0472">Membrane</keyword>
<keyword evidence="2" id="KW-1003">Cell membrane</keyword>
<sequence>MRTHHRRVGPAARRRPLRRRLAALLVLAAFLALGTALPADAHAGLASSDPAAGSVLDVAPSAVRLSFTEPVDPVEGGFALYTSEGRYRPGGDGSLSAVALDTVVTVDLPADLPRGSYLLGWRVVSPDSHPVSGVLAFAVGETSAAPTAPPDADSSSDPVRGALVLVQVLAYVGLLGAVGLRVFDLLLRGPRGRDARAGLARGALVLAVVSSALVAGLGAVRDRAGTLPELASPGTWSRAAASPAAVALGLVVGGGVLLLVGERAHGRAARVATLVGALVAVGAVLPGGHTRTTHPLWLMNVLDLVHASAAAVWFGGLLGLVLHLRRSRRTGTDPVEVAAVVVRFSALAGVLVVLLGISGAAMGVLVLDAPRSLWATTYGRALATKLAVVGVVAVLAVWNKVHLLRVVGRRPDDESRWRRLRSAVVDEAVLLVVVLAVTGLLTMQDPGAPEGARPAATSSASSTQRLPLGTGSVQVRLAPARVGANGVELSLRDADGAPLATEAMPTVSARLADGSLGPLPARVTRLEGAGRYRADVTLPEAGRWQVQVSVRTDRYSEPTALLAVDVAR</sequence>
<dbReference type="PANTHER" id="PTHR34820:SF4">
    <property type="entry name" value="INNER MEMBRANE PROTEIN YEBZ"/>
    <property type="match status" value="1"/>
</dbReference>
<dbReference type="GO" id="GO:0042597">
    <property type="term" value="C:periplasmic space"/>
    <property type="evidence" value="ECO:0007669"/>
    <property type="project" value="InterPro"/>
</dbReference>
<dbReference type="SUPFAM" id="SSF81296">
    <property type="entry name" value="E set domains"/>
    <property type="match status" value="1"/>
</dbReference>
<feature type="transmembrane region" description="Helical" evidence="9">
    <location>
        <begin position="164"/>
        <end position="187"/>
    </location>
</feature>
<dbReference type="GO" id="GO:0006825">
    <property type="term" value="P:copper ion transport"/>
    <property type="evidence" value="ECO:0007669"/>
    <property type="project" value="InterPro"/>
</dbReference>
<comment type="subcellular location">
    <subcellularLocation>
        <location evidence="1">Cell membrane</location>
        <topology evidence="1">Multi-pass membrane protein</topology>
    </subcellularLocation>
</comment>
<feature type="transmembrane region" description="Helical" evidence="9">
    <location>
        <begin position="378"/>
        <end position="399"/>
    </location>
</feature>
<feature type="domain" description="CopC" evidence="11">
    <location>
        <begin position="42"/>
        <end position="139"/>
    </location>
</feature>
<feature type="signal peptide" evidence="10">
    <location>
        <begin position="1"/>
        <end position="41"/>
    </location>
</feature>
<dbReference type="InterPro" id="IPR008457">
    <property type="entry name" value="Cu-R_CopD_dom"/>
</dbReference>
<dbReference type="Pfam" id="PF04234">
    <property type="entry name" value="CopC"/>
    <property type="match status" value="1"/>
</dbReference>
<evidence type="ECO:0000259" key="12">
    <source>
        <dbReference type="Pfam" id="PF05425"/>
    </source>
</evidence>
<feature type="chain" id="PRO_5011559953" evidence="10">
    <location>
        <begin position="42"/>
        <end position="568"/>
    </location>
</feature>
<evidence type="ECO:0000313" key="14">
    <source>
        <dbReference type="Proteomes" id="UP000198504"/>
    </source>
</evidence>
<evidence type="ECO:0000259" key="11">
    <source>
        <dbReference type="Pfam" id="PF04234"/>
    </source>
</evidence>
<feature type="transmembrane region" description="Helical" evidence="9">
    <location>
        <begin position="199"/>
        <end position="220"/>
    </location>
</feature>
<keyword evidence="3 9" id="KW-0812">Transmembrane</keyword>
<dbReference type="InterPro" id="IPR014755">
    <property type="entry name" value="Cu-Rt/internalin_Ig-like"/>
</dbReference>
<feature type="transmembrane region" description="Helical" evidence="9">
    <location>
        <begin position="344"/>
        <end position="366"/>
    </location>
</feature>
<evidence type="ECO:0000256" key="2">
    <source>
        <dbReference type="ARBA" id="ARBA00022475"/>
    </source>
</evidence>